<accession>A0A0B6Z4B5</accession>
<organism evidence="1">
    <name type="scientific">Arion vulgaris</name>
    <dbReference type="NCBI Taxonomy" id="1028688"/>
    <lineage>
        <taxon>Eukaryota</taxon>
        <taxon>Metazoa</taxon>
        <taxon>Spiralia</taxon>
        <taxon>Lophotrochozoa</taxon>
        <taxon>Mollusca</taxon>
        <taxon>Gastropoda</taxon>
        <taxon>Heterobranchia</taxon>
        <taxon>Euthyneura</taxon>
        <taxon>Panpulmonata</taxon>
        <taxon>Eupulmonata</taxon>
        <taxon>Stylommatophora</taxon>
        <taxon>Helicina</taxon>
        <taxon>Arionoidea</taxon>
        <taxon>Arionidae</taxon>
        <taxon>Arion</taxon>
    </lineage>
</organism>
<dbReference type="AlphaFoldDB" id="A0A0B6Z4B5"/>
<sequence length="54" mass="6228">DTQRYDNVPTQEHEKVDIHGQDNQLHNVNIHNNIVDLVGCHSMNRNSTFICLVT</sequence>
<name>A0A0B6Z4B5_9EUPU</name>
<reference evidence="1" key="1">
    <citation type="submission" date="2014-12" db="EMBL/GenBank/DDBJ databases">
        <title>Insight into the proteome of Arion vulgaris.</title>
        <authorList>
            <person name="Aradska J."/>
            <person name="Bulat T."/>
            <person name="Smidak R."/>
            <person name="Sarate P."/>
            <person name="Gangsoo J."/>
            <person name="Sialana F."/>
            <person name="Bilban M."/>
            <person name="Lubec G."/>
        </authorList>
    </citation>
    <scope>NUCLEOTIDE SEQUENCE</scope>
    <source>
        <tissue evidence="1">Skin</tissue>
    </source>
</reference>
<dbReference type="EMBL" id="HACG01016523">
    <property type="protein sequence ID" value="CEK63388.1"/>
    <property type="molecule type" value="Transcribed_RNA"/>
</dbReference>
<gene>
    <name evidence="1" type="primary">ORF48129</name>
</gene>
<evidence type="ECO:0000313" key="1">
    <source>
        <dbReference type="EMBL" id="CEK63388.1"/>
    </source>
</evidence>
<protein>
    <submittedName>
        <fullName evidence="1">Uncharacterized protein</fullName>
    </submittedName>
</protein>
<feature type="non-terminal residue" evidence="1">
    <location>
        <position position="1"/>
    </location>
</feature>
<proteinExistence type="predicted"/>